<accession>A0ABN2QQ03</accession>
<sequence length="320" mass="32975">MQSNQVTVDGIARAAEVIDPVFLGTPQYRAEPLDEVVGAKVVVKVETVNPVRCFKGRGADFRLAATEPGATVVCASAGNFGQGIAYAARKRGAAAVVFASAAVTDSKLARMRQLGADVRLVDGDFDAAKLAGISFAETEGHEFVEDGRDPAVSEGAGTIGLELTRWPDPFDAVVLPLGNGALAAGVGRWVKAHSPATEVIAVSAAGAPAMHRSWHSGRVEPTDAVDTIAEGVAVRIPIPEALHDMADVVDDVVLADDETVLRAMRALLASTGLVTEPAGALGVAAMLADPARFAGRPVATVLTGSNLPSDRAAGWLWGKG</sequence>
<dbReference type="EMBL" id="BAAANN010000009">
    <property type="protein sequence ID" value="GAA1956361.1"/>
    <property type="molecule type" value="Genomic_DNA"/>
</dbReference>
<name>A0ABN2QQ03_9PSEU</name>
<evidence type="ECO:0000259" key="4">
    <source>
        <dbReference type="Pfam" id="PF00291"/>
    </source>
</evidence>
<dbReference type="RefSeq" id="WP_344417577.1">
    <property type="nucleotide sequence ID" value="NZ_BAAANN010000009.1"/>
</dbReference>
<dbReference type="Proteomes" id="UP001501116">
    <property type="component" value="Unassembled WGS sequence"/>
</dbReference>
<comment type="caution">
    <text evidence="5">The sequence shown here is derived from an EMBL/GenBank/DDBJ whole genome shotgun (WGS) entry which is preliminary data.</text>
</comment>
<dbReference type="SUPFAM" id="SSF53686">
    <property type="entry name" value="Tryptophan synthase beta subunit-like PLP-dependent enzymes"/>
    <property type="match status" value="1"/>
</dbReference>
<comment type="cofactor">
    <cofactor evidence="1">
        <name>pyridoxal 5'-phosphate</name>
        <dbReference type="ChEBI" id="CHEBI:597326"/>
    </cofactor>
</comment>
<dbReference type="Pfam" id="PF00291">
    <property type="entry name" value="PALP"/>
    <property type="match status" value="1"/>
</dbReference>
<keyword evidence="3" id="KW-0456">Lyase</keyword>
<organism evidence="5 6">
    <name type="scientific">Amycolatopsis minnesotensis</name>
    <dbReference type="NCBI Taxonomy" id="337894"/>
    <lineage>
        <taxon>Bacteria</taxon>
        <taxon>Bacillati</taxon>
        <taxon>Actinomycetota</taxon>
        <taxon>Actinomycetes</taxon>
        <taxon>Pseudonocardiales</taxon>
        <taxon>Pseudonocardiaceae</taxon>
        <taxon>Amycolatopsis</taxon>
    </lineage>
</organism>
<evidence type="ECO:0000256" key="2">
    <source>
        <dbReference type="ARBA" id="ARBA00022898"/>
    </source>
</evidence>
<dbReference type="PANTHER" id="PTHR48078">
    <property type="entry name" value="THREONINE DEHYDRATASE, MITOCHONDRIAL-RELATED"/>
    <property type="match status" value="1"/>
</dbReference>
<dbReference type="InterPro" id="IPR001926">
    <property type="entry name" value="TrpB-like_PALP"/>
</dbReference>
<keyword evidence="2" id="KW-0663">Pyridoxal phosphate</keyword>
<evidence type="ECO:0000256" key="1">
    <source>
        <dbReference type="ARBA" id="ARBA00001933"/>
    </source>
</evidence>
<dbReference type="PANTHER" id="PTHR48078:SF17">
    <property type="entry name" value="THREONINE DEHYDRATASE"/>
    <property type="match status" value="1"/>
</dbReference>
<proteinExistence type="predicted"/>
<keyword evidence="6" id="KW-1185">Reference proteome</keyword>
<feature type="domain" description="Tryptophan synthase beta chain-like PALP" evidence="4">
    <location>
        <begin position="22"/>
        <end position="304"/>
    </location>
</feature>
<protein>
    <submittedName>
        <fullName evidence="5">Pyridoxal-phosphate dependent enzyme</fullName>
    </submittedName>
</protein>
<gene>
    <name evidence="5" type="ORF">GCM10009754_27840</name>
</gene>
<reference evidence="5 6" key="1">
    <citation type="journal article" date="2019" name="Int. J. Syst. Evol. Microbiol.">
        <title>The Global Catalogue of Microorganisms (GCM) 10K type strain sequencing project: providing services to taxonomists for standard genome sequencing and annotation.</title>
        <authorList>
            <consortium name="The Broad Institute Genomics Platform"/>
            <consortium name="The Broad Institute Genome Sequencing Center for Infectious Disease"/>
            <person name="Wu L."/>
            <person name="Ma J."/>
        </authorList>
    </citation>
    <scope>NUCLEOTIDE SEQUENCE [LARGE SCALE GENOMIC DNA]</scope>
    <source>
        <strain evidence="5 6">JCM 14545</strain>
    </source>
</reference>
<dbReference type="Gene3D" id="3.40.50.1100">
    <property type="match status" value="2"/>
</dbReference>
<evidence type="ECO:0000256" key="3">
    <source>
        <dbReference type="ARBA" id="ARBA00023239"/>
    </source>
</evidence>
<dbReference type="InterPro" id="IPR050147">
    <property type="entry name" value="Ser/Thr_Dehydratase"/>
</dbReference>
<evidence type="ECO:0000313" key="6">
    <source>
        <dbReference type="Proteomes" id="UP001501116"/>
    </source>
</evidence>
<dbReference type="InterPro" id="IPR036052">
    <property type="entry name" value="TrpB-like_PALP_sf"/>
</dbReference>
<evidence type="ECO:0000313" key="5">
    <source>
        <dbReference type="EMBL" id="GAA1956361.1"/>
    </source>
</evidence>